<proteinExistence type="predicted"/>
<dbReference type="EMBL" id="BGPR01005642">
    <property type="protein sequence ID" value="GBN12060.1"/>
    <property type="molecule type" value="Genomic_DNA"/>
</dbReference>
<gene>
    <name evidence="1" type="ORF">AVEN_190414_1</name>
</gene>
<accession>A0A4Y2LD19</accession>
<organism evidence="1 2">
    <name type="scientific">Araneus ventricosus</name>
    <name type="common">Orbweaver spider</name>
    <name type="synonym">Epeira ventricosa</name>
    <dbReference type="NCBI Taxonomy" id="182803"/>
    <lineage>
        <taxon>Eukaryota</taxon>
        <taxon>Metazoa</taxon>
        <taxon>Ecdysozoa</taxon>
        <taxon>Arthropoda</taxon>
        <taxon>Chelicerata</taxon>
        <taxon>Arachnida</taxon>
        <taxon>Araneae</taxon>
        <taxon>Araneomorphae</taxon>
        <taxon>Entelegynae</taxon>
        <taxon>Araneoidea</taxon>
        <taxon>Araneidae</taxon>
        <taxon>Araneus</taxon>
    </lineage>
</organism>
<evidence type="ECO:0000313" key="1">
    <source>
        <dbReference type="EMBL" id="GBN12060.1"/>
    </source>
</evidence>
<sequence length="96" mass="11167">MLFQEHFSVTWNKNKGWAVRPTEFSKVSFVWLMETSQRKFCKQQEVRSDEDLVCGCHSSHVLAYHFYLCTAELDLGQRWPSGKVSASGPEGFRFET</sequence>
<name>A0A4Y2LD19_ARAVE</name>
<evidence type="ECO:0000313" key="2">
    <source>
        <dbReference type="Proteomes" id="UP000499080"/>
    </source>
</evidence>
<protein>
    <submittedName>
        <fullName evidence="1">Uncharacterized protein</fullName>
    </submittedName>
</protein>
<comment type="caution">
    <text evidence="1">The sequence shown here is derived from an EMBL/GenBank/DDBJ whole genome shotgun (WGS) entry which is preliminary data.</text>
</comment>
<dbReference type="AlphaFoldDB" id="A0A4Y2LD19"/>
<reference evidence="1 2" key="1">
    <citation type="journal article" date="2019" name="Sci. Rep.">
        <title>Orb-weaving spider Araneus ventricosus genome elucidates the spidroin gene catalogue.</title>
        <authorList>
            <person name="Kono N."/>
            <person name="Nakamura H."/>
            <person name="Ohtoshi R."/>
            <person name="Moran D.A.P."/>
            <person name="Shinohara A."/>
            <person name="Yoshida Y."/>
            <person name="Fujiwara M."/>
            <person name="Mori M."/>
            <person name="Tomita M."/>
            <person name="Arakawa K."/>
        </authorList>
    </citation>
    <scope>NUCLEOTIDE SEQUENCE [LARGE SCALE GENOMIC DNA]</scope>
</reference>
<dbReference type="Proteomes" id="UP000499080">
    <property type="component" value="Unassembled WGS sequence"/>
</dbReference>
<keyword evidence="2" id="KW-1185">Reference proteome</keyword>